<proteinExistence type="predicted"/>
<dbReference type="EMBL" id="CAJNOO010000318">
    <property type="protein sequence ID" value="CAF0903559.1"/>
    <property type="molecule type" value="Genomic_DNA"/>
</dbReference>
<reference evidence="3" key="1">
    <citation type="submission" date="2021-02" db="EMBL/GenBank/DDBJ databases">
        <authorList>
            <person name="Nowell W R."/>
        </authorList>
    </citation>
    <scope>NUCLEOTIDE SEQUENCE</scope>
</reference>
<keyword evidence="1" id="KW-0175">Coiled coil</keyword>
<dbReference type="InterPro" id="IPR018514">
    <property type="entry name" value="Rabaptin_CC"/>
</dbReference>
<dbReference type="InterPro" id="IPR003914">
    <property type="entry name" value="Rabaptin"/>
</dbReference>
<evidence type="ECO:0000259" key="2">
    <source>
        <dbReference type="Pfam" id="PF03528"/>
    </source>
</evidence>
<evidence type="ECO:0000313" key="4">
    <source>
        <dbReference type="Proteomes" id="UP000663882"/>
    </source>
</evidence>
<feature type="coiled-coil region" evidence="1">
    <location>
        <begin position="18"/>
        <end position="121"/>
    </location>
</feature>
<dbReference type="PANTHER" id="PTHR31179">
    <property type="entry name" value="RAB GTPASE-BINDING EFFECTOR PROTEIN"/>
    <property type="match status" value="1"/>
</dbReference>
<dbReference type="Proteomes" id="UP000663882">
    <property type="component" value="Unassembled WGS sequence"/>
</dbReference>
<dbReference type="GO" id="GO:0005096">
    <property type="term" value="F:GTPase activator activity"/>
    <property type="evidence" value="ECO:0007669"/>
    <property type="project" value="InterPro"/>
</dbReference>
<dbReference type="GO" id="GO:0008083">
    <property type="term" value="F:growth factor activity"/>
    <property type="evidence" value="ECO:0007669"/>
    <property type="project" value="InterPro"/>
</dbReference>
<evidence type="ECO:0000313" key="3">
    <source>
        <dbReference type="EMBL" id="CAF0903559.1"/>
    </source>
</evidence>
<dbReference type="PANTHER" id="PTHR31179:SF7">
    <property type="entry name" value="FYVE-TYPE DOMAIN-CONTAINING PROTEIN"/>
    <property type="match status" value="1"/>
</dbReference>
<dbReference type="AlphaFoldDB" id="A0A813ZWE7"/>
<feature type="domain" description="Rabaptin coiled-coil" evidence="2">
    <location>
        <begin position="21"/>
        <end position="191"/>
    </location>
</feature>
<organism evidence="3 4">
    <name type="scientific">Rotaria sordida</name>
    <dbReference type="NCBI Taxonomy" id="392033"/>
    <lineage>
        <taxon>Eukaryota</taxon>
        <taxon>Metazoa</taxon>
        <taxon>Spiralia</taxon>
        <taxon>Gnathifera</taxon>
        <taxon>Rotifera</taxon>
        <taxon>Eurotatoria</taxon>
        <taxon>Bdelloidea</taxon>
        <taxon>Philodinida</taxon>
        <taxon>Philodinidae</taxon>
        <taxon>Rotaria</taxon>
    </lineage>
</organism>
<evidence type="ECO:0000256" key="1">
    <source>
        <dbReference type="SAM" id="Coils"/>
    </source>
</evidence>
<sequence length="233" mass="27212">MTEIMDLSQLPDQIKDYISKLQNENHLYMNELQSLQTQLNNLTAVIDFADSTKIAEIADLKQRHQQELATINILMEETVRDRLDDIRGKYETELNILRRKLEILQQENHELRSKVADEKDSVLTTISRSLRDKLTLNQPTIAQENENLEEDMRKAQESTLMLKSVIIPLEAEITQLKTLLKQAKDKIAELEELPREVKILFSSNEQDYDQVSVSTLISFFYCLFILKFKIPMK</sequence>
<dbReference type="GO" id="GO:0006897">
    <property type="term" value="P:endocytosis"/>
    <property type="evidence" value="ECO:0007669"/>
    <property type="project" value="InterPro"/>
</dbReference>
<accession>A0A813ZWE7</accession>
<gene>
    <name evidence="3" type="ORF">RFH988_LOCUS9115</name>
</gene>
<name>A0A813ZWE7_9BILA</name>
<dbReference type="Pfam" id="PF03528">
    <property type="entry name" value="Rabaptin"/>
    <property type="match status" value="1"/>
</dbReference>
<dbReference type="OrthoDB" id="79940at2759"/>
<comment type="caution">
    <text evidence="3">The sequence shown here is derived from an EMBL/GenBank/DDBJ whole genome shotgun (WGS) entry which is preliminary data.</text>
</comment>
<protein>
    <recommendedName>
        <fullName evidence="2">Rabaptin coiled-coil domain-containing protein</fullName>
    </recommendedName>
</protein>